<dbReference type="InterPro" id="IPR011141">
    <property type="entry name" value="Polyketide_synthase_type-III"/>
</dbReference>
<dbReference type="Pfam" id="PF02797">
    <property type="entry name" value="Chal_sti_synt_C"/>
    <property type="match status" value="1"/>
</dbReference>
<evidence type="ECO:0000256" key="3">
    <source>
        <dbReference type="ARBA" id="ARBA00023315"/>
    </source>
</evidence>
<comment type="caution">
    <text evidence="7">The sequence shown here is derived from an EMBL/GenBank/DDBJ whole genome shotgun (WGS) entry which is preliminary data.</text>
</comment>
<evidence type="ECO:0000256" key="4">
    <source>
        <dbReference type="PIRSR" id="PIRSR000451-1"/>
    </source>
</evidence>
<dbReference type="Gene3D" id="3.40.47.10">
    <property type="match status" value="2"/>
</dbReference>
<dbReference type="GO" id="GO:0030639">
    <property type="term" value="P:polyketide biosynthetic process"/>
    <property type="evidence" value="ECO:0007669"/>
    <property type="project" value="TreeGrafter"/>
</dbReference>
<proteinExistence type="inferred from homology"/>
<dbReference type="RefSeq" id="WP_181470952.1">
    <property type="nucleotide sequence ID" value="NZ_JACEFG010000001.1"/>
</dbReference>
<evidence type="ECO:0000256" key="1">
    <source>
        <dbReference type="ARBA" id="ARBA00005531"/>
    </source>
</evidence>
<evidence type="ECO:0000313" key="8">
    <source>
        <dbReference type="Proteomes" id="UP000571017"/>
    </source>
</evidence>
<sequence>MPYILSSGIKEAEFYFDQQTVQELVYELFPLKDHEKKRLMPIFENAQINQRQFAASLDWFKLPHGMRDRNELYMEKSIQYAKDAIKSCMHSDLLRSSIAPEKIDHIIFVSSTGIATPTIDTYLINELGFKDSVRRSPLFGLGCAGGTSGVARAYEWLKGHPDKNVLVVCVELCSLTFQATDRRIANFVGTALFGDGASAVLLAGDESELLEQSSSLVQLGEGSSRIKRDSIDVMGWRVVDHGFEVIFNKSIPRLVREFWGQHMKDTLEERQWAAQDLAFIVAHPGGRKVLEAYQELFHLPDRSLTYSRDVLARHGNMSSPTVHFVLHAAMMDRPKSGTKSMMTSLGPGFSSEMISMEWV</sequence>
<dbReference type="Proteomes" id="UP000571017">
    <property type="component" value="Unassembled WGS sequence"/>
</dbReference>
<comment type="similarity">
    <text evidence="1">Belongs to the thiolase-like superfamily. Chalcone/stilbene synthases family.</text>
</comment>
<evidence type="ECO:0000259" key="6">
    <source>
        <dbReference type="Pfam" id="PF02797"/>
    </source>
</evidence>
<dbReference type="Pfam" id="PF00195">
    <property type="entry name" value="Chal_sti_synt_N"/>
    <property type="match status" value="1"/>
</dbReference>
<dbReference type="CDD" id="cd00831">
    <property type="entry name" value="CHS_like"/>
    <property type="match status" value="1"/>
</dbReference>
<evidence type="ECO:0000259" key="5">
    <source>
        <dbReference type="Pfam" id="PF00195"/>
    </source>
</evidence>
<dbReference type="InterPro" id="IPR016039">
    <property type="entry name" value="Thiolase-like"/>
</dbReference>
<dbReference type="InterPro" id="IPR012328">
    <property type="entry name" value="Chalcone/stilbene_synt_C"/>
</dbReference>
<dbReference type="SUPFAM" id="SSF53901">
    <property type="entry name" value="Thiolase-like"/>
    <property type="match status" value="2"/>
</dbReference>
<accession>A0A838CPN0</accession>
<protein>
    <submittedName>
        <fullName evidence="7">Naringenin-chalcone synthase</fullName>
    </submittedName>
</protein>
<feature type="domain" description="Chalcone/stilbene synthase C-terminal" evidence="6">
    <location>
        <begin position="233"/>
        <end position="346"/>
    </location>
</feature>
<reference evidence="7 8" key="1">
    <citation type="journal article" date="2004" name="Extremophiles">
        <title>Halobacillus locisalis sp. nov., a halophilic bacterium isolated from a marine solar saltern of the Yellow Sea in Korea.</title>
        <authorList>
            <person name="Yoon J.H."/>
            <person name="Kang K.H."/>
            <person name="Oh T.K."/>
            <person name="Park Y.H."/>
        </authorList>
    </citation>
    <scope>NUCLEOTIDE SEQUENCE [LARGE SCALE GENOMIC DNA]</scope>
    <source>
        <strain evidence="7 8">KCTC 3788</strain>
    </source>
</reference>
<keyword evidence="2" id="KW-0808">Transferase</keyword>
<dbReference type="PIRSF" id="PIRSF000451">
    <property type="entry name" value="PKS_III"/>
    <property type="match status" value="1"/>
</dbReference>
<dbReference type="AlphaFoldDB" id="A0A838CPN0"/>
<feature type="active site" description="Acyl-thioester intermediate" evidence="4">
    <location>
        <position position="143"/>
    </location>
</feature>
<feature type="domain" description="Chalcone/stilbene synthase N-terminal" evidence="5">
    <location>
        <begin position="66"/>
        <end position="205"/>
    </location>
</feature>
<name>A0A838CPN0_9BACI</name>
<evidence type="ECO:0000313" key="7">
    <source>
        <dbReference type="EMBL" id="MBA2173924.1"/>
    </source>
</evidence>
<keyword evidence="3" id="KW-0012">Acyltransferase</keyword>
<gene>
    <name evidence="7" type="ORF">H0266_03325</name>
</gene>
<dbReference type="InterPro" id="IPR001099">
    <property type="entry name" value="Chalcone/stilbene_synt_N"/>
</dbReference>
<evidence type="ECO:0000256" key="2">
    <source>
        <dbReference type="ARBA" id="ARBA00022679"/>
    </source>
</evidence>
<dbReference type="PANTHER" id="PTHR11877:SF99">
    <property type="entry name" value="1,3,6,8-TETRAHYDROXYNAPHTHALENE SYNTHASE"/>
    <property type="match status" value="1"/>
</dbReference>
<dbReference type="GO" id="GO:0016747">
    <property type="term" value="F:acyltransferase activity, transferring groups other than amino-acyl groups"/>
    <property type="evidence" value="ECO:0007669"/>
    <property type="project" value="InterPro"/>
</dbReference>
<dbReference type="EMBL" id="JACEFG010000001">
    <property type="protein sequence ID" value="MBA2173924.1"/>
    <property type="molecule type" value="Genomic_DNA"/>
</dbReference>
<dbReference type="PANTHER" id="PTHR11877">
    <property type="entry name" value="HYDROXYMETHYLGLUTARYL-COA SYNTHASE"/>
    <property type="match status" value="1"/>
</dbReference>
<keyword evidence="8" id="KW-1185">Reference proteome</keyword>
<organism evidence="7 8">
    <name type="scientific">Halobacillus locisalis</name>
    <dbReference type="NCBI Taxonomy" id="220753"/>
    <lineage>
        <taxon>Bacteria</taxon>
        <taxon>Bacillati</taxon>
        <taxon>Bacillota</taxon>
        <taxon>Bacilli</taxon>
        <taxon>Bacillales</taxon>
        <taxon>Bacillaceae</taxon>
        <taxon>Halobacillus</taxon>
    </lineage>
</organism>